<dbReference type="InterPro" id="IPR010998">
    <property type="entry name" value="Integrase_recombinase_N"/>
</dbReference>
<dbReference type="PANTHER" id="PTHR30629:SF2">
    <property type="entry name" value="PROPHAGE INTEGRASE INTS-RELATED"/>
    <property type="match status" value="1"/>
</dbReference>
<keyword evidence="4" id="KW-0233">DNA recombination</keyword>
<dbReference type="Proteomes" id="UP000278036">
    <property type="component" value="Unassembled WGS sequence"/>
</dbReference>
<dbReference type="Gene3D" id="1.10.443.10">
    <property type="entry name" value="Intergrase catalytic core"/>
    <property type="match status" value="1"/>
</dbReference>
<dbReference type="OrthoDB" id="7298605at2"/>
<reference evidence="9 12" key="1">
    <citation type="submission" date="2018-09" db="EMBL/GenBank/DDBJ databases">
        <title>Roseomonas sp. nov., isolated from feces of Tibetan antelopes in the Qinghai-Tibet plateau, China.</title>
        <authorList>
            <person name="Tian Z."/>
        </authorList>
    </citation>
    <scope>NUCLEOTIDE SEQUENCE [LARGE SCALE GENOMIC DNA]</scope>
    <source>
        <strain evidence="10 11">Z23</strain>
        <strain evidence="9 12">Z24</strain>
    </source>
</reference>
<protein>
    <submittedName>
        <fullName evidence="10">DUF4102 domain-containing protein</fullName>
    </submittedName>
    <submittedName>
        <fullName evidence="9">Site-specific integrase</fullName>
    </submittedName>
</protein>
<dbReference type="InterPro" id="IPR002104">
    <property type="entry name" value="Integrase_catalytic"/>
</dbReference>
<proteinExistence type="inferred from homology"/>
<dbReference type="PROSITE" id="PS51900">
    <property type="entry name" value="CB"/>
    <property type="match status" value="1"/>
</dbReference>
<evidence type="ECO:0000313" key="12">
    <source>
        <dbReference type="Proteomes" id="UP000278036"/>
    </source>
</evidence>
<dbReference type="InterPro" id="IPR050808">
    <property type="entry name" value="Phage_Integrase"/>
</dbReference>
<evidence type="ECO:0000259" key="7">
    <source>
        <dbReference type="PROSITE" id="PS51898"/>
    </source>
</evidence>
<dbReference type="GO" id="GO:0006310">
    <property type="term" value="P:DNA recombination"/>
    <property type="evidence" value="ECO:0007669"/>
    <property type="project" value="UniProtKB-KW"/>
</dbReference>
<evidence type="ECO:0000313" key="10">
    <source>
        <dbReference type="EMBL" id="RMI26099.1"/>
    </source>
</evidence>
<evidence type="ECO:0000259" key="8">
    <source>
        <dbReference type="PROSITE" id="PS51900"/>
    </source>
</evidence>
<feature type="domain" description="Core-binding (CB)" evidence="8">
    <location>
        <begin position="115"/>
        <end position="196"/>
    </location>
</feature>
<evidence type="ECO:0000256" key="4">
    <source>
        <dbReference type="ARBA" id="ARBA00023172"/>
    </source>
</evidence>
<dbReference type="CDD" id="cd00801">
    <property type="entry name" value="INT_P4_C"/>
    <property type="match status" value="1"/>
</dbReference>
<dbReference type="Proteomes" id="UP000274097">
    <property type="component" value="Unassembled WGS sequence"/>
</dbReference>
<dbReference type="Pfam" id="PF13356">
    <property type="entry name" value="Arm-DNA-bind_3"/>
    <property type="match status" value="1"/>
</dbReference>
<dbReference type="RefSeq" id="WP_120637252.1">
    <property type="nucleotide sequence ID" value="NZ_RAQU01000019.1"/>
</dbReference>
<dbReference type="EMBL" id="RFLX01000003">
    <property type="protein sequence ID" value="RMI26099.1"/>
    <property type="molecule type" value="Genomic_DNA"/>
</dbReference>
<dbReference type="InterPro" id="IPR038488">
    <property type="entry name" value="Integrase_DNA-bd_sf"/>
</dbReference>
<dbReference type="PANTHER" id="PTHR30629">
    <property type="entry name" value="PROPHAGE INTEGRASE"/>
    <property type="match status" value="1"/>
</dbReference>
<dbReference type="FunCoup" id="A0A3A9JFF7">
    <property type="interactions" value="139"/>
</dbReference>
<dbReference type="InParanoid" id="A0A3A9JFF7"/>
<dbReference type="GO" id="GO:0003677">
    <property type="term" value="F:DNA binding"/>
    <property type="evidence" value="ECO:0007669"/>
    <property type="project" value="UniProtKB-UniRule"/>
</dbReference>
<feature type="domain" description="Tyr recombinase" evidence="7">
    <location>
        <begin position="227"/>
        <end position="416"/>
    </location>
</feature>
<dbReference type="GO" id="GO:0015074">
    <property type="term" value="P:DNA integration"/>
    <property type="evidence" value="ECO:0007669"/>
    <property type="project" value="UniProtKB-KW"/>
</dbReference>
<evidence type="ECO:0000313" key="11">
    <source>
        <dbReference type="Proteomes" id="UP000274097"/>
    </source>
</evidence>
<gene>
    <name evidence="9" type="ORF">D6Z83_05095</name>
    <name evidence="10" type="ORF">EBE87_06895</name>
</gene>
<comment type="similarity">
    <text evidence="1">Belongs to the 'phage' integrase family.</text>
</comment>
<dbReference type="InterPro" id="IPR013762">
    <property type="entry name" value="Integrase-like_cat_sf"/>
</dbReference>
<dbReference type="InterPro" id="IPR053876">
    <property type="entry name" value="Phage_int_M"/>
</dbReference>
<sequence length="440" mass="48649">MGNLTARAVAAARHSGKSKRPERVGDGEGLYLQISPAGGKSWLFRYALRDRSREMGLGTADPDGRSGGVTLAEARDKAATARRLLRDGIDPLANRRAMEEAARAAEEAAQRTVRRTFQEVAEALLVERESGWSNPKHRAQWEATLKAHAFPHIGAAAVAEVSTDDVLDVLRPIWNLTPETASRVRGRIEAVLDFARARGWREGENPARWRGHLAEVLPAPQRVQRTQHHPSLPWREVPAFMAALRKREGVAAHALAFAILCAARTGEVRLARWREVDLDHAVWTVPAERMKARRRHRVPLSAEAVAVLREMEAMGRGPSSLIFPSTARSSAALSDMTISAVIRRMNEGEGLPPWCDGEGRPVVPHGFRSSFRDWAGETRPEGREVAEAALAHVVRDKVEAAYARSDLLDRRRGLMDAWGQWCSKRPAELVQLPSRSQGTG</sequence>
<dbReference type="Pfam" id="PF22022">
    <property type="entry name" value="Phage_int_M"/>
    <property type="match status" value="1"/>
</dbReference>
<dbReference type="InterPro" id="IPR025166">
    <property type="entry name" value="Integrase_DNA_bind_dom"/>
</dbReference>
<dbReference type="EMBL" id="RAQU01000019">
    <property type="protein sequence ID" value="RKK05302.1"/>
    <property type="molecule type" value="Genomic_DNA"/>
</dbReference>
<feature type="region of interest" description="Disordered" evidence="6">
    <location>
        <begin position="1"/>
        <end position="25"/>
    </location>
</feature>
<organism evidence="9 12">
    <name type="scientific">Teichococcus wenyumeiae</name>
    <dbReference type="NCBI Taxonomy" id="2478470"/>
    <lineage>
        <taxon>Bacteria</taxon>
        <taxon>Pseudomonadati</taxon>
        <taxon>Pseudomonadota</taxon>
        <taxon>Alphaproteobacteria</taxon>
        <taxon>Acetobacterales</taxon>
        <taxon>Roseomonadaceae</taxon>
        <taxon>Roseomonas</taxon>
    </lineage>
</organism>
<accession>A0A3A9JFF7</accession>
<evidence type="ECO:0000256" key="1">
    <source>
        <dbReference type="ARBA" id="ARBA00008857"/>
    </source>
</evidence>
<evidence type="ECO:0000256" key="6">
    <source>
        <dbReference type="SAM" id="MobiDB-lite"/>
    </source>
</evidence>
<evidence type="ECO:0000313" key="9">
    <source>
        <dbReference type="EMBL" id="RKK05302.1"/>
    </source>
</evidence>
<name>A0A3A9JFF7_9PROT</name>
<dbReference type="SUPFAM" id="SSF56349">
    <property type="entry name" value="DNA breaking-rejoining enzymes"/>
    <property type="match status" value="1"/>
</dbReference>
<comment type="caution">
    <text evidence="9">The sequence shown here is derived from an EMBL/GenBank/DDBJ whole genome shotgun (WGS) entry which is preliminary data.</text>
</comment>
<keyword evidence="3 5" id="KW-0238">DNA-binding</keyword>
<dbReference type="Gene3D" id="1.10.150.130">
    <property type="match status" value="1"/>
</dbReference>
<dbReference type="InterPro" id="IPR044068">
    <property type="entry name" value="CB"/>
</dbReference>
<dbReference type="InterPro" id="IPR011010">
    <property type="entry name" value="DNA_brk_join_enz"/>
</dbReference>
<dbReference type="Gene3D" id="3.30.160.390">
    <property type="entry name" value="Integrase, DNA-binding domain"/>
    <property type="match status" value="1"/>
</dbReference>
<evidence type="ECO:0000256" key="2">
    <source>
        <dbReference type="ARBA" id="ARBA00022908"/>
    </source>
</evidence>
<keyword evidence="11" id="KW-1185">Reference proteome</keyword>
<evidence type="ECO:0000256" key="5">
    <source>
        <dbReference type="PROSITE-ProRule" id="PRU01248"/>
    </source>
</evidence>
<dbReference type="Pfam" id="PF00589">
    <property type="entry name" value="Phage_integrase"/>
    <property type="match status" value="1"/>
</dbReference>
<dbReference type="PROSITE" id="PS51898">
    <property type="entry name" value="TYR_RECOMBINASE"/>
    <property type="match status" value="1"/>
</dbReference>
<dbReference type="AlphaFoldDB" id="A0A3A9JFF7"/>
<keyword evidence="2" id="KW-0229">DNA integration</keyword>
<evidence type="ECO:0000256" key="3">
    <source>
        <dbReference type="ARBA" id="ARBA00023125"/>
    </source>
</evidence>